<dbReference type="CDD" id="cd00093">
    <property type="entry name" value="HTH_XRE"/>
    <property type="match status" value="1"/>
</dbReference>
<dbReference type="AlphaFoldDB" id="A0A3T1D2X5"/>
<protein>
    <recommendedName>
        <fullName evidence="2">HTH cro/C1-type domain-containing protein</fullName>
    </recommendedName>
</protein>
<dbReference type="Pfam" id="PF01381">
    <property type="entry name" value="HTH_3"/>
    <property type="match status" value="1"/>
</dbReference>
<dbReference type="PANTHER" id="PTHR46558">
    <property type="entry name" value="TRACRIPTIONAL REGULATORY PROTEIN-RELATED-RELATED"/>
    <property type="match status" value="1"/>
</dbReference>
<keyword evidence="4" id="KW-1185">Reference proteome</keyword>
<dbReference type="RefSeq" id="WP_179952667.1">
    <property type="nucleotide sequence ID" value="NZ_AP019400.1"/>
</dbReference>
<sequence>MIAKRLRAARERKNLTQVDVKKRTGINNKTLSGYENSVSEPDLETLMILSELYEVSIDWITGNEKKEGSVYALPSSEIDRVIMETESHYGVNLRDDPVVLAAMKQMIEMLAQAKKDK</sequence>
<evidence type="ECO:0000259" key="2">
    <source>
        <dbReference type="PROSITE" id="PS50943"/>
    </source>
</evidence>
<dbReference type="KEGG" id="cohn:KCTCHS21_18490"/>
<dbReference type="PROSITE" id="PS50943">
    <property type="entry name" value="HTH_CROC1"/>
    <property type="match status" value="1"/>
</dbReference>
<dbReference type="GO" id="GO:0003677">
    <property type="term" value="F:DNA binding"/>
    <property type="evidence" value="ECO:0007669"/>
    <property type="project" value="UniProtKB-KW"/>
</dbReference>
<dbReference type="SMART" id="SM00530">
    <property type="entry name" value="HTH_XRE"/>
    <property type="match status" value="1"/>
</dbReference>
<gene>
    <name evidence="3" type="ORF">KCTCHS21_18490</name>
</gene>
<evidence type="ECO:0000313" key="3">
    <source>
        <dbReference type="EMBL" id="BBI32450.1"/>
    </source>
</evidence>
<proteinExistence type="predicted"/>
<name>A0A3T1D2X5_9BACL</name>
<feature type="domain" description="HTH cro/C1-type" evidence="2">
    <location>
        <begin position="6"/>
        <end position="60"/>
    </location>
</feature>
<dbReference type="InterPro" id="IPR001387">
    <property type="entry name" value="Cro/C1-type_HTH"/>
</dbReference>
<dbReference type="SUPFAM" id="SSF47413">
    <property type="entry name" value="lambda repressor-like DNA-binding domains"/>
    <property type="match status" value="1"/>
</dbReference>
<organism evidence="3 4">
    <name type="scientific">Cohnella abietis</name>
    <dbReference type="NCBI Taxonomy" id="2507935"/>
    <lineage>
        <taxon>Bacteria</taxon>
        <taxon>Bacillati</taxon>
        <taxon>Bacillota</taxon>
        <taxon>Bacilli</taxon>
        <taxon>Bacillales</taxon>
        <taxon>Paenibacillaceae</taxon>
        <taxon>Cohnella</taxon>
    </lineage>
</organism>
<evidence type="ECO:0000256" key="1">
    <source>
        <dbReference type="ARBA" id="ARBA00023125"/>
    </source>
</evidence>
<dbReference type="PANTHER" id="PTHR46558:SF11">
    <property type="entry name" value="HTH-TYPE TRANSCRIPTIONAL REGULATOR XRE"/>
    <property type="match status" value="1"/>
</dbReference>
<accession>A0A3T1D2X5</accession>
<dbReference type="EMBL" id="AP019400">
    <property type="protein sequence ID" value="BBI32450.1"/>
    <property type="molecule type" value="Genomic_DNA"/>
</dbReference>
<dbReference type="Gene3D" id="1.10.260.40">
    <property type="entry name" value="lambda repressor-like DNA-binding domains"/>
    <property type="match status" value="1"/>
</dbReference>
<dbReference type="InterPro" id="IPR010982">
    <property type="entry name" value="Lambda_DNA-bd_dom_sf"/>
</dbReference>
<keyword evidence="1" id="KW-0238">DNA-binding</keyword>
<evidence type="ECO:0000313" key="4">
    <source>
        <dbReference type="Proteomes" id="UP000289856"/>
    </source>
</evidence>
<reference evidence="3 4" key="1">
    <citation type="submission" date="2019-01" db="EMBL/GenBank/DDBJ databases">
        <title>Complete genome sequence of Cohnella hallensis HS21 isolated from Korean fir (Abies koreana) rhizospheric soil.</title>
        <authorList>
            <person name="Jiang L."/>
            <person name="Kang S.W."/>
            <person name="Kim S."/>
            <person name="Jung J."/>
            <person name="Kim C.Y."/>
            <person name="Kim D.H."/>
            <person name="Kim S.W."/>
            <person name="Lee J."/>
        </authorList>
    </citation>
    <scope>NUCLEOTIDE SEQUENCE [LARGE SCALE GENOMIC DNA]</scope>
    <source>
        <strain evidence="3 4">HS21</strain>
    </source>
</reference>
<dbReference type="Proteomes" id="UP000289856">
    <property type="component" value="Chromosome"/>
</dbReference>